<evidence type="ECO:0000313" key="6">
    <source>
        <dbReference type="Proteomes" id="UP000016587"/>
    </source>
</evidence>
<dbReference type="Gene3D" id="3.30.1330.200">
    <property type="match status" value="1"/>
</dbReference>
<dbReference type="EC" id="3.5.1.44" evidence="3"/>
<comment type="catalytic activity">
    <reaction evidence="3">
        <text>L-glutaminyl-[protein] + H2O = L-glutamyl-[protein] + NH4(+)</text>
        <dbReference type="Rhea" id="RHEA:16441"/>
        <dbReference type="Rhea" id="RHEA-COMP:10207"/>
        <dbReference type="Rhea" id="RHEA-COMP:10208"/>
        <dbReference type="ChEBI" id="CHEBI:15377"/>
        <dbReference type="ChEBI" id="CHEBI:28938"/>
        <dbReference type="ChEBI" id="CHEBI:29973"/>
        <dbReference type="ChEBI" id="CHEBI:30011"/>
        <dbReference type="EC" id="3.5.1.44"/>
    </reaction>
</comment>
<keyword evidence="4" id="KW-1133">Transmembrane helix</keyword>
<dbReference type="HAMAP" id="MF_01440">
    <property type="entry name" value="CheD"/>
    <property type="match status" value="1"/>
</dbReference>
<dbReference type="SUPFAM" id="SSF64438">
    <property type="entry name" value="CNF1/YfiH-like putative cysteine hydrolases"/>
    <property type="match status" value="1"/>
</dbReference>
<reference evidence="5 6" key="1">
    <citation type="journal article" date="2013" name="J. Bacteriol.">
        <title>Roles of HynAB and Ech, the only two hydrogenases found in the model sulfate reducer Desulfovibrio gigas.</title>
        <authorList>
            <person name="Morais-Silva F.O."/>
            <person name="Santos C.I."/>
            <person name="Rodrigues R."/>
            <person name="Pereira I.A."/>
            <person name="Rodrigues-Pousada C."/>
        </authorList>
    </citation>
    <scope>NUCLEOTIDE SEQUENCE [LARGE SCALE GENOMIC DNA]</scope>
    <source>
        <strain evidence="6">ATCC 19364 / DSM 1382 / NCIMB 9332 / VKM B-1759</strain>
    </source>
</reference>
<keyword evidence="4" id="KW-0812">Transmembrane</keyword>
<evidence type="ECO:0000256" key="3">
    <source>
        <dbReference type="HAMAP-Rule" id="MF_01440"/>
    </source>
</evidence>
<dbReference type="PANTHER" id="PTHR35147:SF1">
    <property type="entry name" value="CHEMORECEPTOR GLUTAMINE DEAMIDASE CHED-RELATED"/>
    <property type="match status" value="1"/>
</dbReference>
<dbReference type="STRING" id="1121448.DGI_3056"/>
<dbReference type="Proteomes" id="UP000016587">
    <property type="component" value="Chromosome"/>
</dbReference>
<evidence type="ECO:0000256" key="1">
    <source>
        <dbReference type="ARBA" id="ARBA00022500"/>
    </source>
</evidence>
<evidence type="ECO:0000256" key="2">
    <source>
        <dbReference type="ARBA" id="ARBA00022801"/>
    </source>
</evidence>
<keyword evidence="4" id="KW-0472">Membrane</keyword>
<dbReference type="RefSeq" id="WP_021761849.1">
    <property type="nucleotide sequence ID" value="NC_022444.1"/>
</dbReference>
<dbReference type="PATRIC" id="fig|1121448.10.peg.3015"/>
<keyword evidence="2 3" id="KW-0378">Hydrolase</keyword>
<sequence>MHLPDPCPPDAVHLGVGEGGFFAAPTMVRTVLGSCVAVTLFCPERRMGGIFHGLLPSWKEYEEATPPGPRSYRYVDSAIERLVAEFADRGVPPRHLVAKVYGGANALFQENISVAGRNVKVALETLARLGVRVAASSVGGSKSRKILFRTDTGEVTQQLLGGRGGTA</sequence>
<dbReference type="InterPro" id="IPR011324">
    <property type="entry name" value="Cytotoxic_necrot_fac-like_cat"/>
</dbReference>
<comment type="similarity">
    <text evidence="3">Belongs to the CheD family.</text>
</comment>
<dbReference type="InterPro" id="IPR005659">
    <property type="entry name" value="Chemorcpt_Glu_NH3ase_CheD"/>
</dbReference>
<dbReference type="EMBL" id="CP006585">
    <property type="protein sequence ID" value="AGW14774.1"/>
    <property type="molecule type" value="Genomic_DNA"/>
</dbReference>
<dbReference type="Pfam" id="PF03975">
    <property type="entry name" value="CheD"/>
    <property type="match status" value="1"/>
</dbReference>
<dbReference type="InterPro" id="IPR038592">
    <property type="entry name" value="CheD-like_sf"/>
</dbReference>
<protein>
    <recommendedName>
        <fullName evidence="3">Probable chemoreceptor glutamine deamidase CheD</fullName>
        <ecNumber evidence="3">3.5.1.44</ecNumber>
    </recommendedName>
</protein>
<dbReference type="PANTHER" id="PTHR35147">
    <property type="entry name" value="CHEMORECEPTOR GLUTAMINE DEAMIDASE CHED-RELATED"/>
    <property type="match status" value="1"/>
</dbReference>
<accession>T2GF27</accession>
<name>T2GF27_MEGG1</name>
<dbReference type="eggNOG" id="COG1871">
    <property type="taxonomic scope" value="Bacteria"/>
</dbReference>
<evidence type="ECO:0000313" key="5">
    <source>
        <dbReference type="EMBL" id="AGW14774.1"/>
    </source>
</evidence>
<reference evidence="6" key="2">
    <citation type="submission" date="2013-07" db="EMBL/GenBank/DDBJ databases">
        <authorList>
            <person name="Morais-Silva F.O."/>
            <person name="Rezende A.M."/>
            <person name="Pimentel C."/>
            <person name="Resende D.M."/>
            <person name="Santos C.I."/>
            <person name="Clemente C."/>
            <person name="de Oliveira L.M."/>
            <person name="da Silva S.M."/>
            <person name="Costa D.A."/>
            <person name="Varela-Raposo A."/>
            <person name="Horacio E.C.A."/>
            <person name="Matos M."/>
            <person name="Flores O."/>
            <person name="Ruiz J.C."/>
            <person name="Rodrigues-Pousada C."/>
        </authorList>
    </citation>
    <scope>NUCLEOTIDE SEQUENCE [LARGE SCALE GENOMIC DNA]</scope>
    <source>
        <strain evidence="6">ATCC 19364 / DSM 1382 / NCIMB 9332 / VKM B-1759</strain>
    </source>
</reference>
<comment type="function">
    <text evidence="3">Probably deamidates glutamine residues to glutamate on methyl-accepting chemotaxis receptors (MCPs), playing an important role in chemotaxis.</text>
</comment>
<dbReference type="KEGG" id="dgg:DGI_3056"/>
<gene>
    <name evidence="3" type="primary">cheD</name>
    <name evidence="5" type="ORF">DGI_3056</name>
</gene>
<dbReference type="AlphaFoldDB" id="T2GF27"/>
<dbReference type="HOGENOM" id="CLU_087854_1_0_7"/>
<keyword evidence="1 3" id="KW-0145">Chemotaxis</keyword>
<dbReference type="CDD" id="cd16352">
    <property type="entry name" value="CheD"/>
    <property type="match status" value="1"/>
</dbReference>
<dbReference type="OrthoDB" id="9807202at2"/>
<keyword evidence="6" id="KW-1185">Reference proteome</keyword>
<feature type="transmembrane region" description="Helical" evidence="4">
    <location>
        <begin position="20"/>
        <end position="42"/>
    </location>
</feature>
<proteinExistence type="inferred from homology"/>
<evidence type="ECO:0000256" key="4">
    <source>
        <dbReference type="SAM" id="Phobius"/>
    </source>
</evidence>
<dbReference type="GO" id="GO:0050568">
    <property type="term" value="F:protein-glutamine glutaminase activity"/>
    <property type="evidence" value="ECO:0007669"/>
    <property type="project" value="UniProtKB-UniRule"/>
</dbReference>
<dbReference type="GO" id="GO:0006935">
    <property type="term" value="P:chemotaxis"/>
    <property type="evidence" value="ECO:0007669"/>
    <property type="project" value="UniProtKB-UniRule"/>
</dbReference>
<organism evidence="5 6">
    <name type="scientific">Megalodesulfovibrio gigas (strain ATCC 19364 / DSM 1382 / NCIMB 9332 / VKM B-1759)</name>
    <name type="common">Desulfovibrio gigas</name>
    <dbReference type="NCBI Taxonomy" id="1121448"/>
    <lineage>
        <taxon>Bacteria</taxon>
        <taxon>Pseudomonadati</taxon>
        <taxon>Thermodesulfobacteriota</taxon>
        <taxon>Desulfovibrionia</taxon>
        <taxon>Desulfovibrionales</taxon>
        <taxon>Desulfovibrionaceae</taxon>
        <taxon>Megalodesulfovibrio</taxon>
    </lineage>
</organism>